<keyword evidence="4" id="KW-1185">Reference proteome</keyword>
<dbReference type="InterPro" id="IPR017441">
    <property type="entry name" value="Protein_kinase_ATP_BS"/>
</dbReference>
<proteinExistence type="predicted"/>
<feature type="region of interest" description="Disordered" evidence="2">
    <location>
        <begin position="1"/>
        <end position="30"/>
    </location>
</feature>
<protein>
    <submittedName>
        <fullName evidence="3">Uncharacterized protein</fullName>
    </submittedName>
</protein>
<evidence type="ECO:0000313" key="3">
    <source>
        <dbReference type="EMBL" id="CAK9313249.1"/>
    </source>
</evidence>
<dbReference type="PROSITE" id="PS00107">
    <property type="entry name" value="PROTEIN_KINASE_ATP"/>
    <property type="match status" value="1"/>
</dbReference>
<evidence type="ECO:0000256" key="1">
    <source>
        <dbReference type="PROSITE-ProRule" id="PRU10141"/>
    </source>
</evidence>
<dbReference type="Gene3D" id="3.30.200.20">
    <property type="entry name" value="Phosphorylase Kinase, domain 1"/>
    <property type="match status" value="1"/>
</dbReference>
<organism evidence="3 4">
    <name type="scientific">Citrullus colocynthis</name>
    <name type="common">colocynth</name>
    <dbReference type="NCBI Taxonomy" id="252529"/>
    <lineage>
        <taxon>Eukaryota</taxon>
        <taxon>Viridiplantae</taxon>
        <taxon>Streptophyta</taxon>
        <taxon>Embryophyta</taxon>
        <taxon>Tracheophyta</taxon>
        <taxon>Spermatophyta</taxon>
        <taxon>Magnoliopsida</taxon>
        <taxon>eudicotyledons</taxon>
        <taxon>Gunneridae</taxon>
        <taxon>Pentapetalae</taxon>
        <taxon>rosids</taxon>
        <taxon>fabids</taxon>
        <taxon>Cucurbitales</taxon>
        <taxon>Cucurbitaceae</taxon>
        <taxon>Benincaseae</taxon>
        <taxon>Citrullus</taxon>
    </lineage>
</organism>
<keyword evidence="1" id="KW-0547">Nucleotide-binding</keyword>
<dbReference type="Proteomes" id="UP001642487">
    <property type="component" value="Chromosome 11"/>
</dbReference>
<dbReference type="SUPFAM" id="SSF56112">
    <property type="entry name" value="Protein kinase-like (PK-like)"/>
    <property type="match status" value="1"/>
</dbReference>
<reference evidence="3 4" key="1">
    <citation type="submission" date="2024-03" db="EMBL/GenBank/DDBJ databases">
        <authorList>
            <person name="Gkanogiannis A."/>
            <person name="Becerra Lopez-Lavalle L."/>
        </authorList>
    </citation>
    <scope>NUCLEOTIDE SEQUENCE [LARGE SCALE GENOMIC DNA]</scope>
</reference>
<gene>
    <name evidence="3" type="ORF">CITCOLO1_LOCUS4962</name>
</gene>
<dbReference type="InterPro" id="IPR050823">
    <property type="entry name" value="Plant_Ser_Thr_Prot_Kinase"/>
</dbReference>
<name>A0ABP0XYL5_9ROSI</name>
<keyword evidence="1" id="KW-0067">ATP-binding</keyword>
<feature type="non-terminal residue" evidence="3">
    <location>
        <position position="1"/>
    </location>
</feature>
<evidence type="ECO:0000313" key="4">
    <source>
        <dbReference type="Proteomes" id="UP001642487"/>
    </source>
</evidence>
<feature type="binding site" evidence="1">
    <location>
        <position position="86"/>
    </location>
    <ligand>
        <name>ATP</name>
        <dbReference type="ChEBI" id="CHEBI:30616"/>
    </ligand>
</feature>
<evidence type="ECO:0000256" key="2">
    <source>
        <dbReference type="SAM" id="MobiDB-lite"/>
    </source>
</evidence>
<dbReference type="PANTHER" id="PTHR45621">
    <property type="entry name" value="OS01G0588500 PROTEIN-RELATED"/>
    <property type="match status" value="1"/>
</dbReference>
<dbReference type="EMBL" id="OZ021745">
    <property type="protein sequence ID" value="CAK9313249.1"/>
    <property type="molecule type" value="Genomic_DNA"/>
</dbReference>
<dbReference type="InterPro" id="IPR011009">
    <property type="entry name" value="Kinase-like_dom_sf"/>
</dbReference>
<feature type="compositionally biased region" description="Low complexity" evidence="2">
    <location>
        <begin position="20"/>
        <end position="29"/>
    </location>
</feature>
<accession>A0ABP0XYL5</accession>
<sequence length="99" mass="10660">MGNLCATPVDTHTPPPTIPSSPVTSTPTPQNLKVYSLTELKTATRNFRPDTLLGEGGFGRVFKGWVDHLTYAPSKLGVGIPVAVKKSNPDSSQGLREWK</sequence>